<dbReference type="EMBL" id="CADCTO010000353">
    <property type="protein sequence ID" value="CAA9266800.1"/>
    <property type="molecule type" value="Genomic_DNA"/>
</dbReference>
<keyword evidence="3" id="KW-0012">Acyltransferase</keyword>
<dbReference type="InterPro" id="IPR023213">
    <property type="entry name" value="CAT-like_dom_sf"/>
</dbReference>
<sequence length="300" mass="33836">MPHIPLGARQSLTTYRKIAIASWKHPRDPSTYSWLDLPVEEAEAFLKAYPSETRPSLTHYIAKIVAHCLEEHPELNHLLRGENLYRRARTDVFITTLLKSKQGSDLSGFVIRDAARRSLGEMAKLSAEAAERLKKGEDADTERTERLTARMPVWLLRPAMWFQDVAHYTLNVSLRRFGLPDDRFGSVMISNFGVLGIDNALVPLSPYCRCPLIIGVGRTRPMPVVRDGQVAVAECVTISFTFDHRYADGVHGGLMMRRFQKIFVKPTRYASIFEAEKPAEVVREGESQEQDRPSTAPATG</sequence>
<dbReference type="PANTHER" id="PTHR43178">
    <property type="entry name" value="DIHYDROLIPOAMIDE ACETYLTRANSFERASE COMPONENT OF PYRUVATE DEHYDROGENASE COMPLEX"/>
    <property type="match status" value="1"/>
</dbReference>
<feature type="domain" description="2-oxoacid dehydrogenase acyltransferase catalytic" evidence="5">
    <location>
        <begin position="185"/>
        <end position="268"/>
    </location>
</feature>
<dbReference type="InterPro" id="IPR001078">
    <property type="entry name" value="2-oxoacid_DH_actylTfrase"/>
</dbReference>
<dbReference type="SUPFAM" id="SSF52777">
    <property type="entry name" value="CoA-dependent acyltransferases"/>
    <property type="match status" value="1"/>
</dbReference>
<dbReference type="GO" id="GO:0031405">
    <property type="term" value="F:lipoic acid binding"/>
    <property type="evidence" value="ECO:0007669"/>
    <property type="project" value="TreeGrafter"/>
</dbReference>
<dbReference type="PANTHER" id="PTHR43178:SF5">
    <property type="entry name" value="LIPOAMIDE ACYLTRANSFERASE COMPONENT OF BRANCHED-CHAIN ALPHA-KETO ACID DEHYDROGENASE COMPLEX, MITOCHONDRIAL"/>
    <property type="match status" value="1"/>
</dbReference>
<accession>A0A6J4J4E3</accession>
<proteinExistence type="predicted"/>
<evidence type="ECO:0000256" key="2">
    <source>
        <dbReference type="ARBA" id="ARBA00022679"/>
    </source>
</evidence>
<comment type="cofactor">
    <cofactor evidence="1">
        <name>(R)-lipoate</name>
        <dbReference type="ChEBI" id="CHEBI:83088"/>
    </cofactor>
</comment>
<name>A0A6J4J4E3_9BACT</name>
<evidence type="ECO:0000313" key="6">
    <source>
        <dbReference type="EMBL" id="CAA9266800.1"/>
    </source>
</evidence>
<feature type="domain" description="2-oxoacid dehydrogenase acyltransferase catalytic" evidence="5">
    <location>
        <begin position="46"/>
        <end position="137"/>
    </location>
</feature>
<keyword evidence="2" id="KW-0808">Transferase</keyword>
<evidence type="ECO:0000256" key="1">
    <source>
        <dbReference type="ARBA" id="ARBA00001938"/>
    </source>
</evidence>
<evidence type="ECO:0000256" key="4">
    <source>
        <dbReference type="SAM" id="MobiDB-lite"/>
    </source>
</evidence>
<evidence type="ECO:0000256" key="3">
    <source>
        <dbReference type="ARBA" id="ARBA00023315"/>
    </source>
</evidence>
<dbReference type="AlphaFoldDB" id="A0A6J4J4E3"/>
<organism evidence="6">
    <name type="scientific">uncultured Armatimonadetes bacterium</name>
    <dbReference type="NCBI Taxonomy" id="157466"/>
    <lineage>
        <taxon>Bacteria</taxon>
        <taxon>Bacillati</taxon>
        <taxon>Armatimonadota</taxon>
        <taxon>environmental samples</taxon>
    </lineage>
</organism>
<evidence type="ECO:0000259" key="5">
    <source>
        <dbReference type="Pfam" id="PF00198"/>
    </source>
</evidence>
<feature type="region of interest" description="Disordered" evidence="4">
    <location>
        <begin position="280"/>
        <end position="300"/>
    </location>
</feature>
<dbReference type="Gene3D" id="3.30.559.10">
    <property type="entry name" value="Chloramphenicol acetyltransferase-like domain"/>
    <property type="match status" value="1"/>
</dbReference>
<protein>
    <recommendedName>
        <fullName evidence="5">2-oxoacid dehydrogenase acyltransferase catalytic domain-containing protein</fullName>
    </recommendedName>
</protein>
<feature type="compositionally biased region" description="Basic and acidic residues" evidence="4">
    <location>
        <begin position="280"/>
        <end position="292"/>
    </location>
</feature>
<dbReference type="GO" id="GO:0005737">
    <property type="term" value="C:cytoplasm"/>
    <property type="evidence" value="ECO:0007669"/>
    <property type="project" value="TreeGrafter"/>
</dbReference>
<dbReference type="GO" id="GO:0016407">
    <property type="term" value="F:acetyltransferase activity"/>
    <property type="evidence" value="ECO:0007669"/>
    <property type="project" value="TreeGrafter"/>
</dbReference>
<reference evidence="6" key="1">
    <citation type="submission" date="2020-02" db="EMBL/GenBank/DDBJ databases">
        <authorList>
            <person name="Meier V. D."/>
        </authorList>
    </citation>
    <scope>NUCLEOTIDE SEQUENCE</scope>
    <source>
        <strain evidence="6">AVDCRST_MAG63</strain>
    </source>
</reference>
<dbReference type="InterPro" id="IPR050743">
    <property type="entry name" value="2-oxoacid_DH_E2_comp"/>
</dbReference>
<gene>
    <name evidence="6" type="ORF">AVDCRST_MAG63-2712</name>
</gene>
<dbReference type="Pfam" id="PF00198">
    <property type="entry name" value="2-oxoacid_dh"/>
    <property type="match status" value="2"/>
</dbReference>